<protein>
    <recommendedName>
        <fullName evidence="4">DUF5105 domain-containing protein</fullName>
    </recommendedName>
</protein>
<organism evidence="2 3">
    <name type="scientific">Faecalibacterium prausnitzii</name>
    <dbReference type="NCBI Taxonomy" id="853"/>
    <lineage>
        <taxon>Bacteria</taxon>
        <taxon>Bacillati</taxon>
        <taxon>Bacillota</taxon>
        <taxon>Clostridia</taxon>
        <taxon>Eubacteriales</taxon>
        <taxon>Oscillospiraceae</taxon>
        <taxon>Faecalibacterium</taxon>
    </lineage>
</organism>
<evidence type="ECO:0008006" key="4">
    <source>
        <dbReference type="Google" id="ProtNLM"/>
    </source>
</evidence>
<proteinExistence type="predicted"/>
<evidence type="ECO:0000256" key="1">
    <source>
        <dbReference type="SAM" id="SignalP"/>
    </source>
</evidence>
<dbReference type="AlphaFoldDB" id="A0A2A7A203"/>
<evidence type="ECO:0000313" key="2">
    <source>
        <dbReference type="EMBL" id="PDX73185.1"/>
    </source>
</evidence>
<dbReference type="EMBL" id="NMTV01000033">
    <property type="protein sequence ID" value="PDX73185.1"/>
    <property type="molecule type" value="Genomic_DNA"/>
</dbReference>
<gene>
    <name evidence="2" type="ORF">CGS55_04015</name>
</gene>
<feature type="chain" id="PRO_5012698712" description="DUF5105 domain-containing protein" evidence="1">
    <location>
        <begin position="26"/>
        <end position="181"/>
    </location>
</feature>
<sequence length="181" mass="19555">MKKMKRLVAVLLAGIMALAMLTACGGTPGTPGSSEFETKVEQAYMAKLNETFGVNFDNDDAIKKLAVDYLQEVSGTETLNKDTLWKAEKLSANTVNEVMVCFDTAQSTNEKYVKFYYEADKAETITPDKMNLDVLKATWDVVKAAAASQNKEVELTALGVGAKTIGGKTYVAIGFGMKAAQ</sequence>
<accession>A0A2A7A203</accession>
<feature type="signal peptide" evidence="1">
    <location>
        <begin position="1"/>
        <end position="25"/>
    </location>
</feature>
<reference evidence="2 3" key="1">
    <citation type="journal article" date="2017" name="Front. Microbiol.">
        <title>New Insights into the Diversity of the Genus Faecalibacterium.</title>
        <authorList>
            <person name="Benevides L."/>
            <person name="Burman S."/>
            <person name="Martin R."/>
            <person name="Robert V."/>
            <person name="Thomas M."/>
            <person name="Miquel S."/>
            <person name="Chain F."/>
            <person name="Sokol H."/>
            <person name="Bermudez-Humaran L.G."/>
            <person name="Morrison M."/>
            <person name="Langella P."/>
            <person name="Azevedo V.A."/>
            <person name="Chatel J.M."/>
            <person name="Soares S."/>
        </authorList>
    </citation>
    <scope>NUCLEOTIDE SEQUENCE [LARGE SCALE GENOMIC DNA]</scope>
    <source>
        <strain evidence="2 3">CNCM I 4546</strain>
    </source>
</reference>
<evidence type="ECO:0000313" key="3">
    <source>
        <dbReference type="Proteomes" id="UP000219901"/>
    </source>
</evidence>
<keyword evidence="1" id="KW-0732">Signal</keyword>
<comment type="caution">
    <text evidence="2">The sequence shown here is derived from an EMBL/GenBank/DDBJ whole genome shotgun (WGS) entry which is preliminary data.</text>
</comment>
<dbReference type="Proteomes" id="UP000219901">
    <property type="component" value="Unassembled WGS sequence"/>
</dbReference>
<name>A0A2A7A203_9FIRM</name>
<dbReference type="PROSITE" id="PS51257">
    <property type="entry name" value="PROKAR_LIPOPROTEIN"/>
    <property type="match status" value="1"/>
</dbReference>
<dbReference type="RefSeq" id="WP_097782745.1">
    <property type="nucleotide sequence ID" value="NZ_NMTV01000033.1"/>
</dbReference>